<organism evidence="2 3">
    <name type="scientific">Penicillium atrosanguineum</name>
    <dbReference type="NCBI Taxonomy" id="1132637"/>
    <lineage>
        <taxon>Eukaryota</taxon>
        <taxon>Fungi</taxon>
        <taxon>Dikarya</taxon>
        <taxon>Ascomycota</taxon>
        <taxon>Pezizomycotina</taxon>
        <taxon>Eurotiomycetes</taxon>
        <taxon>Eurotiomycetidae</taxon>
        <taxon>Eurotiales</taxon>
        <taxon>Aspergillaceae</taxon>
        <taxon>Penicillium</taxon>
    </lineage>
</organism>
<dbReference type="OrthoDB" id="3687641at2759"/>
<evidence type="ECO:0000313" key="3">
    <source>
        <dbReference type="Proteomes" id="UP001147746"/>
    </source>
</evidence>
<sequence length="197" mass="22989">MSIFRQLPSPEVDAAWQHVSTLGQVFLTTEEVIKLGKDPTMAVRANDQPDKHIGLVNGFHEIHCLNMLRQNLHRDYYWPEGVESPYQWIHVYHCLYIILQSLTCDVNTDIATYNWVETRQDPVWDFSVNRVCRDFDALLEWHNRTTRPIDDYSFRRIGGEKELPVPEQLKRIQAHGPSPRVGIKTDPALLGSFEAWY</sequence>
<evidence type="ECO:0000313" key="2">
    <source>
        <dbReference type="EMBL" id="KAJ5308040.1"/>
    </source>
</evidence>
<dbReference type="InterPro" id="IPR021765">
    <property type="entry name" value="UstYa-like"/>
</dbReference>
<accession>A0A9W9PSB7</accession>
<name>A0A9W9PSB7_9EURO</name>
<dbReference type="AlphaFoldDB" id="A0A9W9PSB7"/>
<dbReference type="PANTHER" id="PTHR33365">
    <property type="entry name" value="YALI0B05434P"/>
    <property type="match status" value="1"/>
</dbReference>
<reference evidence="2" key="1">
    <citation type="submission" date="2022-12" db="EMBL/GenBank/DDBJ databases">
        <authorList>
            <person name="Petersen C."/>
        </authorList>
    </citation>
    <scope>NUCLEOTIDE SEQUENCE</scope>
    <source>
        <strain evidence="2">IBT 21472</strain>
    </source>
</reference>
<reference evidence="2" key="2">
    <citation type="journal article" date="2023" name="IMA Fungus">
        <title>Comparative genomic study of the Penicillium genus elucidates a diverse pangenome and 15 lateral gene transfer events.</title>
        <authorList>
            <person name="Petersen C."/>
            <person name="Sorensen T."/>
            <person name="Nielsen M.R."/>
            <person name="Sondergaard T.E."/>
            <person name="Sorensen J.L."/>
            <person name="Fitzpatrick D.A."/>
            <person name="Frisvad J.C."/>
            <person name="Nielsen K.L."/>
        </authorList>
    </citation>
    <scope>NUCLEOTIDE SEQUENCE</scope>
    <source>
        <strain evidence="2">IBT 21472</strain>
    </source>
</reference>
<dbReference type="GO" id="GO:0043386">
    <property type="term" value="P:mycotoxin biosynthetic process"/>
    <property type="evidence" value="ECO:0007669"/>
    <property type="project" value="InterPro"/>
</dbReference>
<dbReference type="Pfam" id="PF11807">
    <property type="entry name" value="UstYa"/>
    <property type="match status" value="1"/>
</dbReference>
<evidence type="ECO:0008006" key="4">
    <source>
        <dbReference type="Google" id="ProtNLM"/>
    </source>
</evidence>
<proteinExistence type="inferred from homology"/>
<keyword evidence="3" id="KW-1185">Reference proteome</keyword>
<comment type="caution">
    <text evidence="2">The sequence shown here is derived from an EMBL/GenBank/DDBJ whole genome shotgun (WGS) entry which is preliminary data.</text>
</comment>
<protein>
    <recommendedName>
        <fullName evidence="4">Tat pathway signal sequence protein</fullName>
    </recommendedName>
</protein>
<dbReference type="PANTHER" id="PTHR33365:SF14">
    <property type="entry name" value="TAT PATHWAY SIGNAL SEQUENCE"/>
    <property type="match status" value="1"/>
</dbReference>
<dbReference type="Proteomes" id="UP001147746">
    <property type="component" value="Unassembled WGS sequence"/>
</dbReference>
<dbReference type="EMBL" id="JAPZBO010000008">
    <property type="protein sequence ID" value="KAJ5308040.1"/>
    <property type="molecule type" value="Genomic_DNA"/>
</dbReference>
<comment type="similarity">
    <text evidence="1">Belongs to the ustYa family.</text>
</comment>
<gene>
    <name evidence="2" type="ORF">N7476_008696</name>
</gene>
<evidence type="ECO:0000256" key="1">
    <source>
        <dbReference type="ARBA" id="ARBA00035112"/>
    </source>
</evidence>